<keyword evidence="4 7" id="KW-1133">Transmembrane helix</keyword>
<comment type="subcellular location">
    <subcellularLocation>
        <location evidence="1">Membrane</location>
        <topology evidence="1">Single-pass membrane protein</topology>
    </subcellularLocation>
</comment>
<dbReference type="PANTHER" id="PTHR42911">
    <property type="entry name" value="MODULATOR OF FTSH PROTEASE HFLC"/>
    <property type="match status" value="1"/>
</dbReference>
<accession>A0A932MP04</accession>
<evidence type="ECO:0000256" key="1">
    <source>
        <dbReference type="ARBA" id="ARBA00004167"/>
    </source>
</evidence>
<dbReference type="NCBIfam" id="TIGR01932">
    <property type="entry name" value="hflC"/>
    <property type="match status" value="1"/>
</dbReference>
<evidence type="ECO:0000256" key="6">
    <source>
        <dbReference type="PIRNR" id="PIRNR005651"/>
    </source>
</evidence>
<organism evidence="9 10">
    <name type="scientific">Tectimicrobiota bacterium</name>
    <dbReference type="NCBI Taxonomy" id="2528274"/>
    <lineage>
        <taxon>Bacteria</taxon>
        <taxon>Pseudomonadati</taxon>
        <taxon>Nitrospinota/Tectimicrobiota group</taxon>
        <taxon>Candidatus Tectimicrobiota</taxon>
    </lineage>
</organism>
<dbReference type="GO" id="GO:0006508">
    <property type="term" value="P:proteolysis"/>
    <property type="evidence" value="ECO:0007669"/>
    <property type="project" value="UniProtKB-KW"/>
</dbReference>
<name>A0A932MP04_UNCTE</name>
<evidence type="ECO:0000313" key="9">
    <source>
        <dbReference type="EMBL" id="MBI3126686.1"/>
    </source>
</evidence>
<reference evidence="9" key="1">
    <citation type="submission" date="2020-07" db="EMBL/GenBank/DDBJ databases">
        <title>Huge and variable diversity of episymbiotic CPR bacteria and DPANN archaea in groundwater ecosystems.</title>
        <authorList>
            <person name="He C.Y."/>
            <person name="Keren R."/>
            <person name="Whittaker M."/>
            <person name="Farag I.F."/>
            <person name="Doudna J."/>
            <person name="Cate J.H.D."/>
            <person name="Banfield J.F."/>
        </authorList>
    </citation>
    <scope>NUCLEOTIDE SEQUENCE</scope>
    <source>
        <strain evidence="9">NC_groundwater_763_Ag_S-0.2um_68_21</strain>
    </source>
</reference>
<gene>
    <name evidence="9" type="primary">hflC</name>
    <name evidence="9" type="ORF">HYZ11_03675</name>
</gene>
<evidence type="ECO:0000313" key="10">
    <source>
        <dbReference type="Proteomes" id="UP000782312"/>
    </source>
</evidence>
<dbReference type="CDD" id="cd03405">
    <property type="entry name" value="SPFH_HflC"/>
    <property type="match status" value="1"/>
</dbReference>
<dbReference type="Gene3D" id="3.30.479.30">
    <property type="entry name" value="Band 7 domain"/>
    <property type="match status" value="1"/>
</dbReference>
<dbReference type="EMBL" id="JACPUR010000008">
    <property type="protein sequence ID" value="MBI3126686.1"/>
    <property type="molecule type" value="Genomic_DNA"/>
</dbReference>
<evidence type="ECO:0000256" key="7">
    <source>
        <dbReference type="SAM" id="Phobius"/>
    </source>
</evidence>
<sequence length="297" mass="34373">MPLPRWLVAALVVLVAAVIGANMVFFTVREDQQVVVTRFGKPVRVVRDAGLNYRVPFVEQLTYFDRRLLEYDSSTTEIITQDKKVLLVDNFSRWRIVDPLQFLRTVRDEVGAQARLDDIIYSELRRELGRKDLIETVAQERAHLMELVTSESDRKARDYGIQIVDVRLKRADLPSENLKAIYGRMQAERQRIATQYRSEGREEAQKIRAETDRERDILLADAYEKEQRLRGEGDARSIETTAKAFGQDPEFYAFLKSLEVYQKSFKDKTTILLPSDSNLLRFLQDGKRDGRPGGRAK</sequence>
<dbReference type="SUPFAM" id="SSF117892">
    <property type="entry name" value="Band 7/SPFH domain"/>
    <property type="match status" value="1"/>
</dbReference>
<dbReference type="GO" id="GO:0008233">
    <property type="term" value="F:peptidase activity"/>
    <property type="evidence" value="ECO:0007669"/>
    <property type="project" value="UniProtKB-KW"/>
</dbReference>
<evidence type="ECO:0000256" key="3">
    <source>
        <dbReference type="ARBA" id="ARBA00022692"/>
    </source>
</evidence>
<keyword evidence="9" id="KW-0378">Hydrolase</keyword>
<evidence type="ECO:0000256" key="5">
    <source>
        <dbReference type="ARBA" id="ARBA00023136"/>
    </source>
</evidence>
<protein>
    <recommendedName>
        <fullName evidence="6">Protein HflC</fullName>
    </recommendedName>
</protein>
<dbReference type="Pfam" id="PF01145">
    <property type="entry name" value="Band_7"/>
    <property type="match status" value="1"/>
</dbReference>
<comment type="caution">
    <text evidence="9">The sequence shown here is derived from an EMBL/GenBank/DDBJ whole genome shotgun (WGS) entry which is preliminary data.</text>
</comment>
<comment type="similarity">
    <text evidence="2 6">Belongs to the band 7/mec-2 family. HflC subfamily.</text>
</comment>
<dbReference type="InterPro" id="IPR010200">
    <property type="entry name" value="HflC"/>
</dbReference>
<dbReference type="InterPro" id="IPR001107">
    <property type="entry name" value="Band_7"/>
</dbReference>
<keyword evidence="3 7" id="KW-0812">Transmembrane</keyword>
<dbReference type="AlphaFoldDB" id="A0A932MP04"/>
<dbReference type="PIRSF" id="PIRSF005651">
    <property type="entry name" value="HflC"/>
    <property type="match status" value="1"/>
</dbReference>
<keyword evidence="5 7" id="KW-0472">Membrane</keyword>
<dbReference type="InterPro" id="IPR036013">
    <property type="entry name" value="Band_7/SPFH_dom_sf"/>
</dbReference>
<dbReference type="Proteomes" id="UP000782312">
    <property type="component" value="Unassembled WGS sequence"/>
</dbReference>
<dbReference type="GO" id="GO:0016020">
    <property type="term" value="C:membrane"/>
    <property type="evidence" value="ECO:0007669"/>
    <property type="project" value="UniProtKB-SubCell"/>
</dbReference>
<evidence type="ECO:0000259" key="8">
    <source>
        <dbReference type="SMART" id="SM00244"/>
    </source>
</evidence>
<keyword evidence="9" id="KW-0645">Protease</keyword>
<dbReference type="SMART" id="SM00244">
    <property type="entry name" value="PHB"/>
    <property type="match status" value="1"/>
</dbReference>
<dbReference type="PANTHER" id="PTHR42911:SF1">
    <property type="entry name" value="MODULATOR OF FTSH PROTEASE HFLC"/>
    <property type="match status" value="1"/>
</dbReference>
<feature type="transmembrane region" description="Helical" evidence="7">
    <location>
        <begin position="6"/>
        <end position="28"/>
    </location>
</feature>
<comment type="function">
    <text evidence="6">HflC and HflK could regulate a protease.</text>
</comment>
<feature type="domain" description="Band 7" evidence="8">
    <location>
        <begin position="23"/>
        <end position="185"/>
    </location>
</feature>
<proteinExistence type="inferred from homology"/>
<evidence type="ECO:0000256" key="4">
    <source>
        <dbReference type="ARBA" id="ARBA00022989"/>
    </source>
</evidence>
<evidence type="ECO:0000256" key="2">
    <source>
        <dbReference type="ARBA" id="ARBA00007862"/>
    </source>
</evidence>